<feature type="transmembrane region" description="Helical" evidence="1">
    <location>
        <begin position="114"/>
        <end position="132"/>
    </location>
</feature>
<keyword evidence="1" id="KW-1133">Transmembrane helix</keyword>
<keyword evidence="1" id="KW-0812">Transmembrane</keyword>
<keyword evidence="3" id="KW-1185">Reference proteome</keyword>
<dbReference type="RefSeq" id="XP_040740999.1">
    <property type="nucleotide sequence ID" value="XM_040889836.1"/>
</dbReference>
<evidence type="ECO:0008006" key="4">
    <source>
        <dbReference type="Google" id="ProtNLM"/>
    </source>
</evidence>
<dbReference type="PANTHER" id="PTHR11360:SF284">
    <property type="entry name" value="EG:103B4.3 PROTEIN-RELATED"/>
    <property type="match status" value="1"/>
</dbReference>
<gene>
    <name evidence="2" type="ORF">DL89DRAFT_285748</name>
</gene>
<name>A0A1Y1W0P5_9FUNG</name>
<dbReference type="GeneID" id="63806484"/>
<evidence type="ECO:0000256" key="1">
    <source>
        <dbReference type="SAM" id="Phobius"/>
    </source>
</evidence>
<dbReference type="InterPro" id="IPR050327">
    <property type="entry name" value="Proton-linked_MCT"/>
</dbReference>
<proteinExistence type="predicted"/>
<comment type="caution">
    <text evidence="2">The sequence shown here is derived from an EMBL/GenBank/DDBJ whole genome shotgun (WGS) entry which is preliminary data.</text>
</comment>
<dbReference type="PANTHER" id="PTHR11360">
    <property type="entry name" value="MONOCARBOXYLATE TRANSPORTER"/>
    <property type="match status" value="1"/>
</dbReference>
<feature type="transmembrane region" description="Helical" evidence="1">
    <location>
        <begin position="45"/>
        <end position="65"/>
    </location>
</feature>
<keyword evidence="1" id="KW-0472">Membrane</keyword>
<accession>A0A1Y1W0P5</accession>
<feature type="transmembrane region" description="Helical" evidence="1">
    <location>
        <begin position="185"/>
        <end position="203"/>
    </location>
</feature>
<sequence>MPMQDSAATESMVLMNAAQAANKHILPNDRTAGDSISESDSVGEWLVTAASFIYTMISMGTAASSGVYMDEYLTKEFPGTLSSTLAWISTMQIGLTFFCGIIFGPMMERTDIRIVGIAISGSAVGGIWQSFAMRAIIKSHRHRWALRISDLIQIALCGSATLPMKRRIEAPPRRRSVDYAILGDIRFIMLFLFGITVTAGVFGRLLPGVLAACIGPINTSIIFSSLATFALFEQSCCNEDCSTLEGQSESEFSVAA</sequence>
<protein>
    <recommendedName>
        <fullName evidence="4">MFS general substrate transporter</fullName>
    </recommendedName>
</protein>
<evidence type="ECO:0000313" key="3">
    <source>
        <dbReference type="Proteomes" id="UP000193922"/>
    </source>
</evidence>
<reference evidence="2 3" key="1">
    <citation type="submission" date="2016-07" db="EMBL/GenBank/DDBJ databases">
        <title>Pervasive Adenine N6-methylation of Active Genes in Fungi.</title>
        <authorList>
            <consortium name="DOE Joint Genome Institute"/>
            <person name="Mondo S.J."/>
            <person name="Dannebaum R.O."/>
            <person name="Kuo R.C."/>
            <person name="Labutti K."/>
            <person name="Haridas S."/>
            <person name="Kuo A."/>
            <person name="Salamov A."/>
            <person name="Ahrendt S.R."/>
            <person name="Lipzen A."/>
            <person name="Sullivan W."/>
            <person name="Andreopoulos W.B."/>
            <person name="Clum A."/>
            <person name="Lindquist E."/>
            <person name="Daum C."/>
            <person name="Ramamoorthy G.K."/>
            <person name="Gryganskyi A."/>
            <person name="Culley D."/>
            <person name="Magnuson J.K."/>
            <person name="James T.Y."/>
            <person name="O'Malley M.A."/>
            <person name="Stajich J.E."/>
            <person name="Spatafora J.W."/>
            <person name="Visel A."/>
            <person name="Grigoriev I.V."/>
        </authorList>
    </citation>
    <scope>NUCLEOTIDE SEQUENCE [LARGE SCALE GENOMIC DNA]</scope>
    <source>
        <strain evidence="2 3">ATCC 12442</strain>
    </source>
</reference>
<dbReference type="Proteomes" id="UP000193922">
    <property type="component" value="Unassembled WGS sequence"/>
</dbReference>
<feature type="transmembrane region" description="Helical" evidence="1">
    <location>
        <begin position="85"/>
        <end position="107"/>
    </location>
</feature>
<evidence type="ECO:0000313" key="2">
    <source>
        <dbReference type="EMBL" id="ORX67077.1"/>
    </source>
</evidence>
<dbReference type="EMBL" id="MCFD01000013">
    <property type="protein sequence ID" value="ORX67077.1"/>
    <property type="molecule type" value="Genomic_DNA"/>
</dbReference>
<dbReference type="OrthoDB" id="6499973at2759"/>
<dbReference type="AlphaFoldDB" id="A0A1Y1W0P5"/>
<organism evidence="2 3">
    <name type="scientific">Linderina pennispora</name>
    <dbReference type="NCBI Taxonomy" id="61395"/>
    <lineage>
        <taxon>Eukaryota</taxon>
        <taxon>Fungi</taxon>
        <taxon>Fungi incertae sedis</taxon>
        <taxon>Zoopagomycota</taxon>
        <taxon>Kickxellomycotina</taxon>
        <taxon>Kickxellomycetes</taxon>
        <taxon>Kickxellales</taxon>
        <taxon>Kickxellaceae</taxon>
        <taxon>Linderina</taxon>
    </lineage>
</organism>
<feature type="transmembrane region" description="Helical" evidence="1">
    <location>
        <begin position="209"/>
        <end position="232"/>
    </location>
</feature>